<dbReference type="InterPro" id="IPR027417">
    <property type="entry name" value="P-loop_NTPase"/>
</dbReference>
<dbReference type="RefSeq" id="WP_119932416.1">
    <property type="nucleotide sequence ID" value="NZ_JAAVUN010000002.1"/>
</dbReference>
<dbReference type="GO" id="GO:0005524">
    <property type="term" value="F:ATP binding"/>
    <property type="evidence" value="ECO:0007669"/>
    <property type="project" value="UniProtKB-UniRule"/>
</dbReference>
<comment type="cofactor">
    <cofactor evidence="8">
        <name>Zn(2+)</name>
        <dbReference type="ChEBI" id="CHEBI:29105"/>
    </cofactor>
    <text evidence="8">Binds 2 zinc ions per subunit.</text>
</comment>
<keyword evidence="3 8" id="KW-0479">Metal-binding</keyword>
<comment type="caution">
    <text evidence="8">As this protein does not have any detectable helicase domains, it probably does not have helicase activity.</text>
</comment>
<dbReference type="GO" id="GO:0006302">
    <property type="term" value="P:double-strand break repair"/>
    <property type="evidence" value="ECO:0007669"/>
    <property type="project" value="InterPro"/>
</dbReference>
<feature type="region of interest" description="Disordered" evidence="9">
    <location>
        <begin position="1"/>
        <end position="89"/>
    </location>
</feature>
<proteinExistence type="inferred from homology"/>
<feature type="compositionally biased region" description="Gly residues" evidence="9">
    <location>
        <begin position="72"/>
        <end position="83"/>
    </location>
</feature>
<dbReference type="GO" id="GO:1990077">
    <property type="term" value="C:primosome complex"/>
    <property type="evidence" value="ECO:0007669"/>
    <property type="project" value="UniProtKB-UniRule"/>
</dbReference>
<comment type="caution">
    <text evidence="11">The sequence shown here is derived from an EMBL/GenBank/DDBJ whole genome shotgun (WGS) entry which is preliminary data.</text>
</comment>
<dbReference type="Gene3D" id="3.40.50.300">
    <property type="entry name" value="P-loop containing nucleotide triphosphate hydrolases"/>
    <property type="match status" value="1"/>
</dbReference>
<comment type="function">
    <text evidence="8">Initiates the restart of stalled replication forks, which reloads the replicative helicase on sites other than the origin of replication. Recognizes and binds to abandoned replication forks and remodels them to uncover a helicase loading site. Promotes assembly of the primosome at these replication forks.</text>
</comment>
<feature type="binding site" evidence="8">
    <location>
        <position position="566"/>
    </location>
    <ligand>
        <name>Zn(2+)</name>
        <dbReference type="ChEBI" id="CHEBI:29105"/>
        <label>1</label>
    </ligand>
</feature>
<keyword evidence="6 8" id="KW-0067">ATP-binding</keyword>
<evidence type="ECO:0000256" key="5">
    <source>
        <dbReference type="ARBA" id="ARBA00022833"/>
    </source>
</evidence>
<feature type="binding site" evidence="8">
    <location>
        <position position="554"/>
    </location>
    <ligand>
        <name>Zn(2+)</name>
        <dbReference type="ChEBI" id="CHEBI:29105"/>
        <label>2</label>
    </ligand>
</feature>
<evidence type="ECO:0000256" key="7">
    <source>
        <dbReference type="ARBA" id="ARBA00023125"/>
    </source>
</evidence>
<dbReference type="GO" id="GO:0006269">
    <property type="term" value="P:DNA replication, synthesis of primer"/>
    <property type="evidence" value="ECO:0007669"/>
    <property type="project" value="UniProtKB-KW"/>
</dbReference>
<evidence type="ECO:0000313" key="12">
    <source>
        <dbReference type="Proteomes" id="UP000521379"/>
    </source>
</evidence>
<evidence type="ECO:0000256" key="3">
    <source>
        <dbReference type="ARBA" id="ARBA00022723"/>
    </source>
</evidence>
<name>A0A846TSI8_9MICC</name>
<dbReference type="GO" id="GO:0043138">
    <property type="term" value="F:3'-5' DNA helicase activity"/>
    <property type="evidence" value="ECO:0007669"/>
    <property type="project" value="TreeGrafter"/>
</dbReference>
<comment type="similarity">
    <text evidence="8">Belongs to the helicase family. PriA subfamily.</text>
</comment>
<organism evidence="11 12">
    <name type="scientific">Kocuria subflava</name>
    <dbReference type="NCBI Taxonomy" id="1736139"/>
    <lineage>
        <taxon>Bacteria</taxon>
        <taxon>Bacillati</taxon>
        <taxon>Actinomycetota</taxon>
        <taxon>Actinomycetes</taxon>
        <taxon>Micrococcales</taxon>
        <taxon>Micrococcaceae</taxon>
        <taxon>Kocuria</taxon>
    </lineage>
</organism>
<dbReference type="AlphaFoldDB" id="A0A846TSI8"/>
<accession>A0A846TSI8</accession>
<feature type="compositionally biased region" description="Low complexity" evidence="9">
    <location>
        <begin position="7"/>
        <end position="19"/>
    </location>
</feature>
<evidence type="ECO:0000256" key="2">
    <source>
        <dbReference type="ARBA" id="ARBA00022705"/>
    </source>
</evidence>
<keyword evidence="2 8" id="KW-0235">DNA replication</keyword>
<feature type="binding site" evidence="8">
    <location>
        <position position="539"/>
    </location>
    <ligand>
        <name>Zn(2+)</name>
        <dbReference type="ChEBI" id="CHEBI:29105"/>
        <label>2</label>
    </ligand>
</feature>
<dbReference type="InterPro" id="IPR041222">
    <property type="entry name" value="PriA_3primeBD"/>
</dbReference>
<dbReference type="Gene3D" id="3.40.1440.60">
    <property type="entry name" value="PriA, 3(prime) DNA-binding domain"/>
    <property type="match status" value="1"/>
</dbReference>
<keyword evidence="1 8" id="KW-0639">Primosome</keyword>
<dbReference type="Pfam" id="PF17764">
    <property type="entry name" value="PriA_3primeBD"/>
    <property type="match status" value="1"/>
</dbReference>
<feature type="binding site" evidence="8">
    <location>
        <position position="530"/>
    </location>
    <ligand>
        <name>Zn(2+)</name>
        <dbReference type="ChEBI" id="CHEBI:29105"/>
        <label>1</label>
    </ligand>
</feature>
<keyword evidence="7 8" id="KW-0238">DNA-binding</keyword>
<evidence type="ECO:0000256" key="8">
    <source>
        <dbReference type="HAMAP-Rule" id="MF_00983"/>
    </source>
</evidence>
<sequence>MPDTSGPSAQQPQYPSAQRPQDHTAQQRPEHIAGEQLELLAVADSAPPRRDAGAGGAGNRRARTGSAPGTGSSAGTGKRSGGGGHDHAPAYLAEDLPVARVILESHVPHLDRVFDYGVPRDLADQAQPGTRVRVRFGGQQMMGWLIERAQDSQVSRDRLQPLQRVVSACPVLTESTVAVARLVAARHAGTLSDVLRAVVPPRVAAVEKRAAQMLATDPEDTEESTGSSSESDIGPGSDAVPESGAVPDSDAARESDAVNESDAPGVVVVPEDVLRLWQLYQNGATVWQQLTEATDDAEPVRAVVQALPSHPEHNALDLVAHAVAATAAQGRGAVVVVPDAKTLDRLQAAVDAVVPSEMVARLHSEDKPTPRYRAFLEVLHGRRCVVLGTRPAVWAPVHNPGLIVVVNDADTNLVEQRAPYHHARDVALLRSEAQGLSLLLVSHAVSPEAQRLVDTGWAMQLRPKRDALRRHMPRIVATADSWHAERDSLAGRARLPETAYRVARQALERGPVLVQVARAGYAPTIACDRCREPARCTVCDGPLRIGGHCQMPVCGWCSREALAWSCGVCSSTGWRMTSVGSQRTAEELGRAFPQVPVIASSGDAVRRSVTAQPALVVATPGAEPWADGGYAAALLLDGDRMLSRQGLRAEDETLNRWFEAAALVRAAPDGGTVVITSEHTRAVNTLVRWDPTGHAVRELAERRALHLPPAVRSAAVTGPLDAVQDFLGLAGLRDNDPSVRLIGPAPVETHGQSTEEESHRVLLFFPYSVAADVTRRLRAARAEASALRRSAPVQVRCDVADLL</sequence>
<feature type="region of interest" description="Disordered" evidence="9">
    <location>
        <begin position="212"/>
        <end position="264"/>
    </location>
</feature>
<keyword evidence="4 8" id="KW-0547">Nucleotide-binding</keyword>
<feature type="binding site" evidence="8">
    <location>
        <position position="536"/>
    </location>
    <ligand>
        <name>Zn(2+)</name>
        <dbReference type="ChEBI" id="CHEBI:29105"/>
        <label>2</label>
    </ligand>
</feature>
<evidence type="ECO:0000259" key="10">
    <source>
        <dbReference type="Pfam" id="PF17764"/>
    </source>
</evidence>
<feature type="binding site" evidence="8">
    <location>
        <position position="527"/>
    </location>
    <ligand>
        <name>Zn(2+)</name>
        <dbReference type="ChEBI" id="CHEBI:29105"/>
        <label>1</label>
    </ligand>
</feature>
<dbReference type="PANTHER" id="PTHR30580:SF0">
    <property type="entry name" value="PRIMOSOMAL PROTEIN N"/>
    <property type="match status" value="1"/>
</dbReference>
<keyword evidence="5 8" id="KW-0862">Zinc</keyword>
<gene>
    <name evidence="8" type="primary">priA</name>
    <name evidence="11" type="ORF">GTW58_01965</name>
</gene>
<dbReference type="InterPro" id="IPR005259">
    <property type="entry name" value="PriA"/>
</dbReference>
<protein>
    <recommendedName>
        <fullName evidence="8">Probable replication restart protein PriA</fullName>
    </recommendedName>
    <alternativeName>
        <fullName evidence="8">Putative ATP-dependent DNA helicase PriA</fullName>
    </alternativeName>
</protein>
<dbReference type="GO" id="GO:0003677">
    <property type="term" value="F:DNA binding"/>
    <property type="evidence" value="ECO:0007669"/>
    <property type="project" value="UniProtKB-UniRule"/>
</dbReference>
<dbReference type="PANTHER" id="PTHR30580">
    <property type="entry name" value="PRIMOSOMAL PROTEIN N"/>
    <property type="match status" value="1"/>
</dbReference>
<keyword evidence="12" id="KW-1185">Reference proteome</keyword>
<dbReference type="GO" id="GO:0006310">
    <property type="term" value="P:DNA recombination"/>
    <property type="evidence" value="ECO:0007669"/>
    <property type="project" value="InterPro"/>
</dbReference>
<comment type="subunit">
    <text evidence="8">Component of the replication restart primosome.</text>
</comment>
<dbReference type="GO" id="GO:0008270">
    <property type="term" value="F:zinc ion binding"/>
    <property type="evidence" value="ECO:0007669"/>
    <property type="project" value="UniProtKB-UniRule"/>
</dbReference>
<feature type="domain" description="Primosomal protein N' 3' DNA-binding" evidence="10">
    <location>
        <begin position="101"/>
        <end position="200"/>
    </location>
</feature>
<dbReference type="InterPro" id="IPR042115">
    <property type="entry name" value="PriA_3primeBD_sf"/>
</dbReference>
<evidence type="ECO:0000256" key="6">
    <source>
        <dbReference type="ARBA" id="ARBA00022840"/>
    </source>
</evidence>
<evidence type="ECO:0000256" key="9">
    <source>
        <dbReference type="SAM" id="MobiDB-lite"/>
    </source>
</evidence>
<evidence type="ECO:0000313" key="11">
    <source>
        <dbReference type="EMBL" id="NKE08732.1"/>
    </source>
</evidence>
<dbReference type="HAMAP" id="MF_00983">
    <property type="entry name" value="PriA"/>
    <property type="match status" value="1"/>
</dbReference>
<feature type="binding site" evidence="8">
    <location>
        <position position="569"/>
    </location>
    <ligand>
        <name>Zn(2+)</name>
        <dbReference type="ChEBI" id="CHEBI:29105"/>
        <label>1</label>
    </ligand>
</feature>
<dbReference type="GO" id="GO:0006270">
    <property type="term" value="P:DNA replication initiation"/>
    <property type="evidence" value="ECO:0007669"/>
    <property type="project" value="TreeGrafter"/>
</dbReference>
<feature type="binding site" evidence="8">
    <location>
        <position position="557"/>
    </location>
    <ligand>
        <name>Zn(2+)</name>
        <dbReference type="ChEBI" id="CHEBI:29105"/>
        <label>2</label>
    </ligand>
</feature>
<evidence type="ECO:0000256" key="4">
    <source>
        <dbReference type="ARBA" id="ARBA00022741"/>
    </source>
</evidence>
<reference evidence="11 12" key="1">
    <citation type="submission" date="2020-02" db="EMBL/GenBank/DDBJ databases">
        <authorList>
            <person name="Sun Q."/>
        </authorList>
    </citation>
    <scope>NUCLEOTIDE SEQUENCE [LARGE SCALE GENOMIC DNA]</scope>
    <source>
        <strain evidence="11 12">YIM 13062</strain>
    </source>
</reference>
<dbReference type="Proteomes" id="UP000521379">
    <property type="component" value="Unassembled WGS sequence"/>
</dbReference>
<evidence type="ECO:0000256" key="1">
    <source>
        <dbReference type="ARBA" id="ARBA00022515"/>
    </source>
</evidence>
<dbReference type="EMBL" id="JAAVUN010000002">
    <property type="protein sequence ID" value="NKE08732.1"/>
    <property type="molecule type" value="Genomic_DNA"/>
</dbReference>